<reference evidence="2 3" key="1">
    <citation type="submission" date="2013-06" db="EMBL/GenBank/DDBJ databases">
        <title>Draft genome sequence of Thauera terpenica.</title>
        <authorList>
            <person name="Liu B."/>
            <person name="Frostegard A.H."/>
            <person name="Shapleigh J.P."/>
        </authorList>
    </citation>
    <scope>NUCLEOTIDE SEQUENCE [LARGE SCALE GENOMIC DNA]</scope>
    <source>
        <strain evidence="2 3">58Eu</strain>
    </source>
</reference>
<evidence type="ECO:0000256" key="1">
    <source>
        <dbReference type="SAM" id="MobiDB-lite"/>
    </source>
</evidence>
<protein>
    <submittedName>
        <fullName evidence="2">Uncharacterized protein</fullName>
    </submittedName>
</protein>
<accession>S9ZNB5</accession>
<dbReference type="EMBL" id="ATJV01000048">
    <property type="protein sequence ID" value="EPZ16061.1"/>
    <property type="molecule type" value="Genomic_DNA"/>
</dbReference>
<dbReference type="PATRIC" id="fig|1348657.5.peg.1475"/>
<evidence type="ECO:0000313" key="2">
    <source>
        <dbReference type="EMBL" id="EPZ16061.1"/>
    </source>
</evidence>
<name>S9ZNB5_9RHOO</name>
<proteinExistence type="predicted"/>
<dbReference type="RefSeq" id="WP_021248902.1">
    <property type="nucleotide sequence ID" value="NZ_ATJV01000048.1"/>
</dbReference>
<sequence>MSGSTALDQPRHDVLLTPDLPKVDGALFALPDTKRPRPTTPPPALRRIGK</sequence>
<organism evidence="2 3">
    <name type="scientific">Thauera terpenica 58Eu</name>
    <dbReference type="NCBI Taxonomy" id="1348657"/>
    <lineage>
        <taxon>Bacteria</taxon>
        <taxon>Pseudomonadati</taxon>
        <taxon>Pseudomonadota</taxon>
        <taxon>Betaproteobacteria</taxon>
        <taxon>Rhodocyclales</taxon>
        <taxon>Zoogloeaceae</taxon>
        <taxon>Thauera</taxon>
    </lineage>
</organism>
<dbReference type="AlphaFoldDB" id="S9ZNB5"/>
<dbReference type="STRING" id="1348657.M622_02485"/>
<evidence type="ECO:0000313" key="3">
    <source>
        <dbReference type="Proteomes" id="UP000015455"/>
    </source>
</evidence>
<gene>
    <name evidence="2" type="ORF">M622_02485</name>
</gene>
<feature type="region of interest" description="Disordered" evidence="1">
    <location>
        <begin position="30"/>
        <end position="50"/>
    </location>
</feature>
<comment type="caution">
    <text evidence="2">The sequence shown here is derived from an EMBL/GenBank/DDBJ whole genome shotgun (WGS) entry which is preliminary data.</text>
</comment>
<keyword evidence="3" id="KW-1185">Reference proteome</keyword>
<dbReference type="Proteomes" id="UP000015455">
    <property type="component" value="Unassembled WGS sequence"/>
</dbReference>